<name>A0A4R7ZZF3_9ACTN</name>
<evidence type="ECO:0008006" key="3">
    <source>
        <dbReference type="Google" id="ProtNLM"/>
    </source>
</evidence>
<keyword evidence="2" id="KW-1185">Reference proteome</keyword>
<proteinExistence type="predicted"/>
<dbReference type="Gene3D" id="3.40.50.1820">
    <property type="entry name" value="alpha/beta hydrolase"/>
    <property type="match status" value="1"/>
</dbReference>
<protein>
    <recommendedName>
        <fullName evidence="3">TAP-like protein</fullName>
    </recommendedName>
</protein>
<reference evidence="1 2" key="1">
    <citation type="submission" date="2019-03" db="EMBL/GenBank/DDBJ databases">
        <title>Genomic Encyclopedia of Type Strains, Phase III (KMG-III): the genomes of soil and plant-associated and newly described type strains.</title>
        <authorList>
            <person name="Whitman W."/>
        </authorList>
    </citation>
    <scope>NUCLEOTIDE SEQUENCE [LARGE SCALE GENOMIC DNA]</scope>
    <source>
        <strain evidence="1 2">VKM Ac-2570</strain>
    </source>
</reference>
<sequence length="55" mass="6088">MVWGREDAWIPTATGRQLAGPIPGASYVEVPDAGHLMQYDAPVALATLLRDWLYF</sequence>
<accession>A0A4R7ZZF3</accession>
<dbReference type="AlphaFoldDB" id="A0A4R7ZZF3"/>
<evidence type="ECO:0000313" key="1">
    <source>
        <dbReference type="EMBL" id="TDW22611.1"/>
    </source>
</evidence>
<dbReference type="InterPro" id="IPR029058">
    <property type="entry name" value="AB_hydrolase_fold"/>
</dbReference>
<dbReference type="EMBL" id="SODF01000001">
    <property type="protein sequence ID" value="TDW22611.1"/>
    <property type="molecule type" value="Genomic_DNA"/>
</dbReference>
<comment type="caution">
    <text evidence="1">The sequence shown here is derived from an EMBL/GenBank/DDBJ whole genome shotgun (WGS) entry which is preliminary data.</text>
</comment>
<dbReference type="Proteomes" id="UP000295447">
    <property type="component" value="Unassembled WGS sequence"/>
</dbReference>
<evidence type="ECO:0000313" key="2">
    <source>
        <dbReference type="Proteomes" id="UP000295447"/>
    </source>
</evidence>
<gene>
    <name evidence="1" type="ORF">EV650_1448</name>
</gene>
<dbReference type="SUPFAM" id="SSF53474">
    <property type="entry name" value="alpha/beta-Hydrolases"/>
    <property type="match status" value="1"/>
</dbReference>
<organism evidence="1 2">
    <name type="scientific">Kribbella kalugense</name>
    <dbReference type="NCBI Taxonomy" id="2512221"/>
    <lineage>
        <taxon>Bacteria</taxon>
        <taxon>Bacillati</taxon>
        <taxon>Actinomycetota</taxon>
        <taxon>Actinomycetes</taxon>
        <taxon>Propionibacteriales</taxon>
        <taxon>Kribbellaceae</taxon>
        <taxon>Kribbella</taxon>
    </lineage>
</organism>